<organism evidence="3 4">
    <name type="scientific">Carnobacterium alterfunditum</name>
    <dbReference type="NCBI Taxonomy" id="28230"/>
    <lineage>
        <taxon>Bacteria</taxon>
        <taxon>Bacillati</taxon>
        <taxon>Bacillota</taxon>
        <taxon>Bacilli</taxon>
        <taxon>Lactobacillales</taxon>
        <taxon>Carnobacteriaceae</taxon>
        <taxon>Carnobacterium</taxon>
    </lineage>
</organism>
<evidence type="ECO:0000313" key="3">
    <source>
        <dbReference type="EMBL" id="SIO23356.1"/>
    </source>
</evidence>
<keyword evidence="2" id="KW-0472">Membrane</keyword>
<dbReference type="OrthoDB" id="2156799at2"/>
<feature type="region of interest" description="Disordered" evidence="1">
    <location>
        <begin position="67"/>
        <end position="144"/>
    </location>
</feature>
<keyword evidence="2" id="KW-1133">Transmembrane helix</keyword>
<dbReference type="EMBL" id="FSRN01000001">
    <property type="protein sequence ID" value="SIO23356.1"/>
    <property type="molecule type" value="Genomic_DNA"/>
</dbReference>
<dbReference type="RefSeq" id="WP_034545856.1">
    <property type="nucleotide sequence ID" value="NZ_FSRN01000001.1"/>
</dbReference>
<evidence type="ECO:0000313" key="4">
    <source>
        <dbReference type="Proteomes" id="UP000184758"/>
    </source>
</evidence>
<dbReference type="STRING" id="28230.SAMN05878443_2084"/>
<keyword evidence="4" id="KW-1185">Reference proteome</keyword>
<gene>
    <name evidence="3" type="ORF">SAMN05878443_2084</name>
</gene>
<evidence type="ECO:0000256" key="2">
    <source>
        <dbReference type="SAM" id="Phobius"/>
    </source>
</evidence>
<evidence type="ECO:0000256" key="1">
    <source>
        <dbReference type="SAM" id="MobiDB-lite"/>
    </source>
</evidence>
<protein>
    <submittedName>
        <fullName evidence="3">Uncharacterized protein</fullName>
    </submittedName>
</protein>
<dbReference type="AlphaFoldDB" id="A0A1N6HUD7"/>
<feature type="transmembrane region" description="Helical" evidence="2">
    <location>
        <begin position="6"/>
        <end position="33"/>
    </location>
</feature>
<proteinExistence type="predicted"/>
<feature type="compositionally biased region" description="Polar residues" evidence="1">
    <location>
        <begin position="68"/>
        <end position="96"/>
    </location>
</feature>
<dbReference type="Proteomes" id="UP000184758">
    <property type="component" value="Unassembled WGS sequence"/>
</dbReference>
<keyword evidence="2" id="KW-0812">Transmembrane</keyword>
<reference evidence="4" key="1">
    <citation type="submission" date="2016-11" db="EMBL/GenBank/DDBJ databases">
        <authorList>
            <person name="Varghese N."/>
            <person name="Submissions S."/>
        </authorList>
    </citation>
    <scope>NUCLEOTIDE SEQUENCE [LARGE SCALE GENOMIC DNA]</scope>
    <source>
        <strain evidence="4">313</strain>
    </source>
</reference>
<accession>A0A1N6HUD7</accession>
<name>A0A1N6HUD7_9LACT</name>
<sequence length="196" mass="22571">MDPLLTLIILFLVGTTLFSFIATIYRFFISLVVNSSPPRSNQRQGSQRSDLKNRESVSLKDAFYANEATRQSSRKNSAVDPSQKRNQQTRSNQLSSRAQQDAARRRAENLQQNLKRQPENDRYSSASYKNAPRQEATQTQLRGKDLTTLVPIEKVTSTKQVAKQSKTKKNQFQRDFVKGMIYKQILDEPRSLRKNK</sequence>